<dbReference type="InterPro" id="IPR003458">
    <property type="entry name" value="Phage_T4_Gp38_tail_assem"/>
</dbReference>
<comment type="caution">
    <text evidence="2">The sequence shown here is derived from an EMBL/GenBank/DDBJ whole genome shotgun (WGS) entry which is preliminary data.</text>
</comment>
<evidence type="ECO:0008006" key="4">
    <source>
        <dbReference type="Google" id="ProtNLM"/>
    </source>
</evidence>
<evidence type="ECO:0000256" key="1">
    <source>
        <dbReference type="SAM" id="MobiDB-lite"/>
    </source>
</evidence>
<dbReference type="Pfam" id="PF02413">
    <property type="entry name" value="Caudo_TAP"/>
    <property type="match status" value="1"/>
</dbReference>
<feature type="region of interest" description="Disordered" evidence="1">
    <location>
        <begin position="54"/>
        <end position="76"/>
    </location>
</feature>
<dbReference type="EMBL" id="JAUSRD010000004">
    <property type="protein sequence ID" value="MDP9893226.1"/>
    <property type="molecule type" value="Genomic_DNA"/>
</dbReference>
<accession>A0AAW8CVF3</accession>
<organism evidence="2 3">
    <name type="scientific">Variovorax boronicumulans</name>
    <dbReference type="NCBI Taxonomy" id="436515"/>
    <lineage>
        <taxon>Bacteria</taxon>
        <taxon>Pseudomonadati</taxon>
        <taxon>Pseudomonadota</taxon>
        <taxon>Betaproteobacteria</taxon>
        <taxon>Burkholderiales</taxon>
        <taxon>Comamonadaceae</taxon>
        <taxon>Variovorax</taxon>
    </lineage>
</organism>
<reference evidence="2" key="1">
    <citation type="submission" date="2023-07" db="EMBL/GenBank/DDBJ databases">
        <title>Sorghum-associated microbial communities from plants grown in Nebraska, USA.</title>
        <authorList>
            <person name="Schachtman D."/>
        </authorList>
    </citation>
    <scope>NUCLEOTIDE SEQUENCE</scope>
    <source>
        <strain evidence="2">DS3754</strain>
    </source>
</reference>
<evidence type="ECO:0000313" key="2">
    <source>
        <dbReference type="EMBL" id="MDP9893226.1"/>
    </source>
</evidence>
<dbReference type="Proteomes" id="UP001242045">
    <property type="component" value="Unassembled WGS sequence"/>
</dbReference>
<gene>
    <name evidence="2" type="ORF">J2W31_002337</name>
</gene>
<dbReference type="RefSeq" id="WP_307684857.1">
    <property type="nucleotide sequence ID" value="NZ_JAUSRD010000004.1"/>
</dbReference>
<proteinExistence type="predicted"/>
<dbReference type="AlphaFoldDB" id="A0AAW8CVF3"/>
<evidence type="ECO:0000313" key="3">
    <source>
        <dbReference type="Proteomes" id="UP001242045"/>
    </source>
</evidence>
<name>A0AAW8CVF3_9BURK</name>
<sequence length="140" mass="14951">MNYARIDGGKVVEIILPATDEDGADIAIERRFHPDFVATLVPIPAGQEVATGDTWSEADGFEPPPPPPAPTADHVKATRDALLAEATLRIAPLQDAADLDDATAAETALLKLWKQYRVALSRIEQQAGFPGAVVWPTVVS</sequence>
<protein>
    <recommendedName>
        <fullName evidence="4">Phage tail protein</fullName>
    </recommendedName>
</protein>